<keyword evidence="1 5" id="KW-0677">Repeat</keyword>
<keyword evidence="3 6" id="KW-0067">ATP-binding</keyword>
<keyword evidence="4 6" id="KW-0143">Chaperone</keyword>
<dbReference type="Pfam" id="PF07724">
    <property type="entry name" value="AAA_2"/>
    <property type="match status" value="1"/>
</dbReference>
<dbReference type="GO" id="GO:0005524">
    <property type="term" value="F:ATP binding"/>
    <property type="evidence" value="ECO:0007669"/>
    <property type="project" value="UniProtKB-KW"/>
</dbReference>
<evidence type="ECO:0000256" key="4">
    <source>
        <dbReference type="ARBA" id="ARBA00023186"/>
    </source>
</evidence>
<dbReference type="SUPFAM" id="SSF81923">
    <property type="entry name" value="Double Clp-N motif"/>
    <property type="match status" value="1"/>
</dbReference>
<evidence type="ECO:0000313" key="8">
    <source>
        <dbReference type="EMBL" id="OGL73255.1"/>
    </source>
</evidence>
<keyword evidence="2 6" id="KW-0547">Nucleotide-binding</keyword>
<dbReference type="Gene3D" id="3.40.50.300">
    <property type="entry name" value="P-loop containing nucleotide triphosphate hydrolases"/>
    <property type="match status" value="2"/>
</dbReference>
<dbReference type="CDD" id="cd19499">
    <property type="entry name" value="RecA-like_ClpB_Hsp104-like"/>
    <property type="match status" value="1"/>
</dbReference>
<dbReference type="InterPro" id="IPR036628">
    <property type="entry name" value="Clp_N_dom_sf"/>
</dbReference>
<dbReference type="Gene3D" id="4.10.860.10">
    <property type="entry name" value="UVR domain"/>
    <property type="match status" value="1"/>
</dbReference>
<evidence type="ECO:0000256" key="3">
    <source>
        <dbReference type="ARBA" id="ARBA00022840"/>
    </source>
</evidence>
<dbReference type="Gene3D" id="1.10.1780.10">
    <property type="entry name" value="Clp, N-terminal domain"/>
    <property type="match status" value="1"/>
</dbReference>
<comment type="similarity">
    <text evidence="6">Belongs to the ClpA/ClpB family.</text>
</comment>
<dbReference type="PROSITE" id="PS51903">
    <property type="entry name" value="CLP_R"/>
    <property type="match status" value="1"/>
</dbReference>
<dbReference type="Pfam" id="PF10431">
    <property type="entry name" value="ClpB_D2-small"/>
    <property type="match status" value="1"/>
</dbReference>
<dbReference type="Proteomes" id="UP000176303">
    <property type="component" value="Unassembled WGS sequence"/>
</dbReference>
<reference evidence="8 9" key="1">
    <citation type="journal article" date="2016" name="Nat. Commun.">
        <title>Thousands of microbial genomes shed light on interconnected biogeochemical processes in an aquifer system.</title>
        <authorList>
            <person name="Anantharaman K."/>
            <person name="Brown C.T."/>
            <person name="Hug L.A."/>
            <person name="Sharon I."/>
            <person name="Castelle C.J."/>
            <person name="Probst A.J."/>
            <person name="Thomas B.C."/>
            <person name="Singh A."/>
            <person name="Wilkins M.J."/>
            <person name="Karaoz U."/>
            <person name="Brodie E.L."/>
            <person name="Williams K.H."/>
            <person name="Hubbard S.S."/>
            <person name="Banfield J.F."/>
        </authorList>
    </citation>
    <scope>NUCLEOTIDE SEQUENCE [LARGE SCALE GENOMIC DNA]</scope>
</reference>
<dbReference type="FunFam" id="3.40.50.300:FF:000010">
    <property type="entry name" value="Chaperone clpB 1, putative"/>
    <property type="match status" value="1"/>
</dbReference>
<organism evidence="8 9">
    <name type="scientific">Candidatus Uhrbacteria bacterium RIFCSPHIGHO2_02_FULL_57_19</name>
    <dbReference type="NCBI Taxonomy" id="1802391"/>
    <lineage>
        <taxon>Bacteria</taxon>
        <taxon>Candidatus Uhriibacteriota</taxon>
    </lineage>
</organism>
<evidence type="ECO:0000256" key="2">
    <source>
        <dbReference type="ARBA" id="ARBA00022741"/>
    </source>
</evidence>
<dbReference type="SUPFAM" id="SSF52540">
    <property type="entry name" value="P-loop containing nucleoside triphosphate hydrolases"/>
    <property type="match status" value="2"/>
</dbReference>
<name>A0A1F7U4R5_9BACT</name>
<dbReference type="Pfam" id="PF02861">
    <property type="entry name" value="Clp_N"/>
    <property type="match status" value="1"/>
</dbReference>
<dbReference type="InterPro" id="IPR018368">
    <property type="entry name" value="ClpA/B_CS1"/>
</dbReference>
<dbReference type="GO" id="GO:0034605">
    <property type="term" value="P:cellular response to heat"/>
    <property type="evidence" value="ECO:0007669"/>
    <property type="project" value="TreeGrafter"/>
</dbReference>
<dbReference type="AlphaFoldDB" id="A0A1F7U4R5"/>
<dbReference type="STRING" id="1802391.A3D72_04595"/>
<feature type="domain" description="Clp R" evidence="7">
    <location>
        <begin position="2"/>
        <end position="146"/>
    </location>
</feature>
<dbReference type="InterPro" id="IPR041546">
    <property type="entry name" value="ClpA/ClpB_AAA_lid"/>
</dbReference>
<comment type="caution">
    <text evidence="8">The sequence shown here is derived from an EMBL/GenBank/DDBJ whole genome shotgun (WGS) entry which is preliminary data.</text>
</comment>
<dbReference type="PANTHER" id="PTHR11638:SF18">
    <property type="entry name" value="HEAT SHOCK PROTEIN 104"/>
    <property type="match status" value="1"/>
</dbReference>
<sequence>MLEKFSTHLKSVLVRAYTLAHELQHSVITPEHLLWSLLTEKGSIGAEILHKVKISPERLRAALAVSGARAKRDELENPIPKLAPATKRIIEKAVLTANLHEHKYVGTEHLLASMLQMEDQGIEQALENERVDRKNLKNQLSMVLKSTSKFPDLADGVAAGDAPGRLIKQKEREAAKKPAKRQDKTPALDFFSTDLTAAEAQKRIDPVVGRESEIERVIQILSRRTKNNPLLLGDPGVGKTAIVEGLAKRIVEGEVPSVLRDKRVLALDLPMLVAGTIYRGEFEGRLKQVIDEVKAHPEIILFIDELHTIAGAGSASGSLDAANILKPALARGDIRCIGATTREEYKKHIEGDSALDRRFQPVQVSEPTAEETVQILRGVRAGYESFHSVKISDAALLAAVRFAERYLQDRYFPDKAIDLLDEAAAAVRVRVRTSEGEKKLRETEGEITEVRKKKQDAVAGEKFVEALELKEKEVALVGSLDELRKTAVAPPRRGRVGPKEIAAVVSRVTGVPASEIAAEERAHLLNLESELKKRVVGQDEVIHGVSEYIRRARAGLTDGKRPLASFLFMGPSGVGKTELAKAISEVVFGSAESMHRLDMSEFGESFTVSKLIGSPAGYVGYRDSTKLTDQIKRRPYSVVLFDEIEKAHPDVLNLLLQILEDGVLTDATGKRVSFKNSIIILTSNVGIERFLRGPMGFSEGEAEDLKKDITKEAESSFRPEMLNRLDRIFVFRALDPSDLGAIVGLELERLKSRLAERDLTLEFSSKVIGHLAAKSVDPEQGARGIRRLIQTEIEGPLAERMLSDQGTSKLKRLIVDLRGKTLAFRAQ</sequence>
<evidence type="ECO:0000256" key="6">
    <source>
        <dbReference type="RuleBase" id="RU004432"/>
    </source>
</evidence>
<gene>
    <name evidence="8" type="ORF">A3D72_04595</name>
</gene>
<dbReference type="InterPro" id="IPR050130">
    <property type="entry name" value="ClpA_ClpB"/>
</dbReference>
<dbReference type="CDD" id="cd00009">
    <property type="entry name" value="AAA"/>
    <property type="match status" value="1"/>
</dbReference>
<dbReference type="InterPro" id="IPR003959">
    <property type="entry name" value="ATPase_AAA_core"/>
</dbReference>
<dbReference type="Gene3D" id="1.10.8.60">
    <property type="match status" value="2"/>
</dbReference>
<dbReference type="InterPro" id="IPR001270">
    <property type="entry name" value="ClpA/B"/>
</dbReference>
<dbReference type="InterPro" id="IPR004176">
    <property type="entry name" value="Clp_R_N"/>
</dbReference>
<evidence type="ECO:0000256" key="1">
    <source>
        <dbReference type="ARBA" id="ARBA00022737"/>
    </source>
</evidence>
<dbReference type="InterPro" id="IPR028299">
    <property type="entry name" value="ClpA/B_CS2"/>
</dbReference>
<dbReference type="PRINTS" id="PR00300">
    <property type="entry name" value="CLPPROTEASEA"/>
</dbReference>
<dbReference type="PANTHER" id="PTHR11638">
    <property type="entry name" value="ATP-DEPENDENT CLP PROTEASE"/>
    <property type="match status" value="1"/>
</dbReference>
<dbReference type="GO" id="GO:0005737">
    <property type="term" value="C:cytoplasm"/>
    <property type="evidence" value="ECO:0007669"/>
    <property type="project" value="TreeGrafter"/>
</dbReference>
<dbReference type="PROSITE" id="PS00871">
    <property type="entry name" value="CLPAB_2"/>
    <property type="match status" value="1"/>
</dbReference>
<dbReference type="InterPro" id="IPR027417">
    <property type="entry name" value="P-loop_NTPase"/>
</dbReference>
<accession>A0A1F7U4R5</accession>
<dbReference type="EMBL" id="MGDZ01000037">
    <property type="protein sequence ID" value="OGL73255.1"/>
    <property type="molecule type" value="Genomic_DNA"/>
</dbReference>
<evidence type="ECO:0000313" key="9">
    <source>
        <dbReference type="Proteomes" id="UP000176303"/>
    </source>
</evidence>
<dbReference type="InterPro" id="IPR019489">
    <property type="entry name" value="Clp_ATPase_C"/>
</dbReference>
<dbReference type="Pfam" id="PF17871">
    <property type="entry name" value="AAA_lid_9"/>
    <property type="match status" value="1"/>
</dbReference>
<dbReference type="GO" id="GO:0016887">
    <property type="term" value="F:ATP hydrolysis activity"/>
    <property type="evidence" value="ECO:0007669"/>
    <property type="project" value="InterPro"/>
</dbReference>
<dbReference type="SMART" id="SM01086">
    <property type="entry name" value="ClpB_D2-small"/>
    <property type="match status" value="1"/>
</dbReference>
<dbReference type="Pfam" id="PF00004">
    <property type="entry name" value="AAA"/>
    <property type="match status" value="1"/>
</dbReference>
<dbReference type="PROSITE" id="PS00870">
    <property type="entry name" value="CLPAB_1"/>
    <property type="match status" value="1"/>
</dbReference>
<dbReference type="FunFam" id="3.40.50.300:FF:000025">
    <property type="entry name" value="ATP-dependent Clp protease subunit"/>
    <property type="match status" value="1"/>
</dbReference>
<protein>
    <recommendedName>
        <fullName evidence="7">Clp R domain-containing protein</fullName>
    </recommendedName>
</protein>
<dbReference type="SMART" id="SM00382">
    <property type="entry name" value="AAA"/>
    <property type="match status" value="2"/>
</dbReference>
<dbReference type="InterPro" id="IPR003593">
    <property type="entry name" value="AAA+_ATPase"/>
</dbReference>
<evidence type="ECO:0000256" key="5">
    <source>
        <dbReference type="PROSITE-ProRule" id="PRU01251"/>
    </source>
</evidence>
<proteinExistence type="inferred from homology"/>
<evidence type="ECO:0000259" key="7">
    <source>
        <dbReference type="PROSITE" id="PS51903"/>
    </source>
</evidence>